<protein>
    <submittedName>
        <fullName evidence="1">Uncharacterized protein</fullName>
    </submittedName>
</protein>
<evidence type="ECO:0000313" key="1">
    <source>
        <dbReference type="EMBL" id="KKK48016.1"/>
    </source>
</evidence>
<sequence>MIYAAIALGVILLSLAAYRGVCALARWGERRYG</sequence>
<organism evidence="1">
    <name type="scientific">marine sediment metagenome</name>
    <dbReference type="NCBI Taxonomy" id="412755"/>
    <lineage>
        <taxon>unclassified sequences</taxon>
        <taxon>metagenomes</taxon>
        <taxon>ecological metagenomes</taxon>
    </lineage>
</organism>
<name>A0A0F8YIW8_9ZZZZ</name>
<dbReference type="EMBL" id="LAZR01069282">
    <property type="protein sequence ID" value="KKK48016.1"/>
    <property type="molecule type" value="Genomic_DNA"/>
</dbReference>
<accession>A0A0F8YIW8</accession>
<comment type="caution">
    <text evidence="1">The sequence shown here is derived from an EMBL/GenBank/DDBJ whole genome shotgun (WGS) entry which is preliminary data.</text>
</comment>
<proteinExistence type="predicted"/>
<reference evidence="1" key="1">
    <citation type="journal article" date="2015" name="Nature">
        <title>Complex archaea that bridge the gap between prokaryotes and eukaryotes.</title>
        <authorList>
            <person name="Spang A."/>
            <person name="Saw J.H."/>
            <person name="Jorgensen S.L."/>
            <person name="Zaremba-Niedzwiedzka K."/>
            <person name="Martijn J."/>
            <person name="Lind A.E."/>
            <person name="van Eijk R."/>
            <person name="Schleper C."/>
            <person name="Guy L."/>
            <person name="Ettema T.J."/>
        </authorList>
    </citation>
    <scope>NUCLEOTIDE SEQUENCE</scope>
</reference>
<gene>
    <name evidence="1" type="ORF">LCGC14_3149370</name>
</gene>
<dbReference type="AlphaFoldDB" id="A0A0F8YIW8"/>